<keyword evidence="1" id="KW-0521">NADP</keyword>
<dbReference type="InterPro" id="IPR036291">
    <property type="entry name" value="NAD(P)-bd_dom_sf"/>
</dbReference>
<evidence type="ECO:0000259" key="3">
    <source>
        <dbReference type="Pfam" id="PF05368"/>
    </source>
</evidence>
<dbReference type="OrthoDB" id="419598at2759"/>
<feature type="domain" description="NmrA-like" evidence="3">
    <location>
        <begin position="10"/>
        <end position="140"/>
    </location>
</feature>
<dbReference type="Pfam" id="PF05368">
    <property type="entry name" value="NmrA"/>
    <property type="match status" value="1"/>
</dbReference>
<dbReference type="EMBL" id="ML976732">
    <property type="protein sequence ID" value="KAF1967443.1"/>
    <property type="molecule type" value="Genomic_DNA"/>
</dbReference>
<evidence type="ECO:0000256" key="1">
    <source>
        <dbReference type="ARBA" id="ARBA00022857"/>
    </source>
</evidence>
<sequence>MAQPPTTPIRTIAIVGATGQLGKHITSALLKNPTFTITALTRGTSTSSFPSGVKPFSVDYSTPSTLTAALTGIDALIITLAVSAPPDTQSKLIHAAASAGVPWILPNEYGNDTNDAASDETGMGPPKRAARKLIEDLGVSSWIGVASGFWYEYSLSGPGLFGIDIAKRSVLLFDDGRQKVSVSTWAQVGRAVARLLALPVHAQAGDGPAKEETATLNEYRNRMVYVQSFSVSQRDMLDSLNRVLKLEDADWTITGIGAKQRFDEARGMLKEGNRMGFAYMLYTRYFFPGEDAALFEKRGRLENERLGLSGEDLDEATRKAVEMAEEGYFAKLSYAR</sequence>
<dbReference type="GO" id="GO:0016491">
    <property type="term" value="F:oxidoreductase activity"/>
    <property type="evidence" value="ECO:0007669"/>
    <property type="project" value="UniProtKB-KW"/>
</dbReference>
<organism evidence="4 5">
    <name type="scientific">Bimuria novae-zelandiae CBS 107.79</name>
    <dbReference type="NCBI Taxonomy" id="1447943"/>
    <lineage>
        <taxon>Eukaryota</taxon>
        <taxon>Fungi</taxon>
        <taxon>Dikarya</taxon>
        <taxon>Ascomycota</taxon>
        <taxon>Pezizomycotina</taxon>
        <taxon>Dothideomycetes</taxon>
        <taxon>Pleosporomycetidae</taxon>
        <taxon>Pleosporales</taxon>
        <taxon>Massarineae</taxon>
        <taxon>Didymosphaeriaceae</taxon>
        <taxon>Bimuria</taxon>
    </lineage>
</organism>
<dbReference type="Gene3D" id="3.40.50.720">
    <property type="entry name" value="NAD(P)-binding Rossmann-like Domain"/>
    <property type="match status" value="1"/>
</dbReference>
<keyword evidence="2" id="KW-0560">Oxidoreductase</keyword>
<dbReference type="InterPro" id="IPR051609">
    <property type="entry name" value="NmrA/Isoflavone_reductase-like"/>
</dbReference>
<dbReference type="InterPro" id="IPR008030">
    <property type="entry name" value="NmrA-like"/>
</dbReference>
<dbReference type="PANTHER" id="PTHR47706:SF7">
    <property type="entry name" value="CIPA-LIKE, PUTATIVE (AFU_ORTHOLOGUE AFUA_1G01630)-RELATED"/>
    <property type="match status" value="1"/>
</dbReference>
<reference evidence="4" key="1">
    <citation type="journal article" date="2020" name="Stud. Mycol.">
        <title>101 Dothideomycetes genomes: a test case for predicting lifestyles and emergence of pathogens.</title>
        <authorList>
            <person name="Haridas S."/>
            <person name="Albert R."/>
            <person name="Binder M."/>
            <person name="Bloem J."/>
            <person name="Labutti K."/>
            <person name="Salamov A."/>
            <person name="Andreopoulos B."/>
            <person name="Baker S."/>
            <person name="Barry K."/>
            <person name="Bills G."/>
            <person name="Bluhm B."/>
            <person name="Cannon C."/>
            <person name="Castanera R."/>
            <person name="Culley D."/>
            <person name="Daum C."/>
            <person name="Ezra D."/>
            <person name="Gonzalez J."/>
            <person name="Henrissat B."/>
            <person name="Kuo A."/>
            <person name="Liang C."/>
            <person name="Lipzen A."/>
            <person name="Lutzoni F."/>
            <person name="Magnuson J."/>
            <person name="Mondo S."/>
            <person name="Nolan M."/>
            <person name="Ohm R."/>
            <person name="Pangilinan J."/>
            <person name="Park H.-J."/>
            <person name="Ramirez L."/>
            <person name="Alfaro M."/>
            <person name="Sun H."/>
            <person name="Tritt A."/>
            <person name="Yoshinaga Y."/>
            <person name="Zwiers L.-H."/>
            <person name="Turgeon B."/>
            <person name="Goodwin S."/>
            <person name="Spatafora J."/>
            <person name="Crous P."/>
            <person name="Grigoriev I."/>
        </authorList>
    </citation>
    <scope>NUCLEOTIDE SEQUENCE</scope>
    <source>
        <strain evidence="4">CBS 107.79</strain>
    </source>
</reference>
<accession>A0A6A5UQH2</accession>
<dbReference type="AlphaFoldDB" id="A0A6A5UQH2"/>
<name>A0A6A5UQH2_9PLEO</name>
<dbReference type="Gene3D" id="3.90.25.10">
    <property type="entry name" value="UDP-galactose 4-epimerase, domain 1"/>
    <property type="match status" value="1"/>
</dbReference>
<evidence type="ECO:0000256" key="2">
    <source>
        <dbReference type="ARBA" id="ARBA00023002"/>
    </source>
</evidence>
<protein>
    <submittedName>
        <fullName evidence="4">CipA protein</fullName>
    </submittedName>
</protein>
<dbReference type="PANTHER" id="PTHR47706">
    <property type="entry name" value="NMRA-LIKE FAMILY PROTEIN"/>
    <property type="match status" value="1"/>
</dbReference>
<evidence type="ECO:0000313" key="4">
    <source>
        <dbReference type="EMBL" id="KAF1967443.1"/>
    </source>
</evidence>
<evidence type="ECO:0000313" key="5">
    <source>
        <dbReference type="Proteomes" id="UP000800036"/>
    </source>
</evidence>
<dbReference type="SUPFAM" id="SSF51735">
    <property type="entry name" value="NAD(P)-binding Rossmann-fold domains"/>
    <property type="match status" value="1"/>
</dbReference>
<proteinExistence type="predicted"/>
<dbReference type="Proteomes" id="UP000800036">
    <property type="component" value="Unassembled WGS sequence"/>
</dbReference>
<dbReference type="InterPro" id="IPR045312">
    <property type="entry name" value="PCBER-like"/>
</dbReference>
<keyword evidence="5" id="KW-1185">Reference proteome</keyword>
<gene>
    <name evidence="4" type="ORF">BU23DRAFT_483501</name>
</gene>
<dbReference type="CDD" id="cd05259">
    <property type="entry name" value="PCBER_SDR_a"/>
    <property type="match status" value="1"/>
</dbReference>